<evidence type="ECO:0000256" key="3">
    <source>
        <dbReference type="ARBA" id="ARBA00022568"/>
    </source>
</evidence>
<dbReference type="InterPro" id="IPR002077">
    <property type="entry name" value="VDCCAlpha1"/>
</dbReference>
<dbReference type="PRINTS" id="PR01633">
    <property type="entry name" value="RVDCCALPHA1"/>
</dbReference>
<dbReference type="STRING" id="75743.A0A401NY49"/>
<dbReference type="Pfam" id="PF00520">
    <property type="entry name" value="Ion_trans"/>
    <property type="match status" value="2"/>
</dbReference>
<dbReference type="SUPFAM" id="SSF81324">
    <property type="entry name" value="Voltage-gated potassium channels"/>
    <property type="match status" value="2"/>
</dbReference>
<keyword evidence="11" id="KW-0406">Ion transport</keyword>
<feature type="binding site" evidence="15">
    <location>
        <position position="106"/>
    </location>
    <ligand>
        <name>Ca(2+)</name>
        <dbReference type="ChEBI" id="CHEBI:29108"/>
    </ligand>
</feature>
<keyword evidence="13" id="KW-1015">Disulfide bond</keyword>
<comment type="function">
    <text evidence="17">Voltage-sensitive calcium channels (VSCC) mediate the entry of calcium ions into excitable cells and are also involved in a variety of calcium-dependent processes, including muscle contraction, hormone or neurotransmitter release, gene expression, cell motility, cell division and cell death. The isoform alpha-1E gives rise to R-type calcium currents.</text>
</comment>
<evidence type="ECO:0000256" key="17">
    <source>
        <dbReference type="RuleBase" id="RU003808"/>
    </source>
</evidence>
<evidence type="ECO:0000256" key="5">
    <source>
        <dbReference type="ARBA" id="ARBA00022692"/>
    </source>
</evidence>
<protein>
    <recommendedName>
        <fullName evidence="17">Voltage-dependent R-type calcium channel subunit alpha</fullName>
    </recommendedName>
</protein>
<evidence type="ECO:0000256" key="16">
    <source>
        <dbReference type="PIRSR" id="PIRSR602077-3"/>
    </source>
</evidence>
<evidence type="ECO:0000313" key="20">
    <source>
        <dbReference type="EMBL" id="GCB65786.1"/>
    </source>
</evidence>
<dbReference type="Gene3D" id="1.20.120.350">
    <property type="entry name" value="Voltage-gated potassium channels. Chain C"/>
    <property type="match status" value="1"/>
</dbReference>
<feature type="transmembrane region" description="Helical" evidence="18">
    <location>
        <begin position="125"/>
        <end position="147"/>
    </location>
</feature>
<feature type="glycosylation site" description="N-linked (GlcNAc...) asparagine" evidence="16">
    <location>
        <position position="72"/>
    </location>
</feature>
<dbReference type="InterPro" id="IPR027359">
    <property type="entry name" value="Volt_channel_dom_sf"/>
</dbReference>
<evidence type="ECO:0000256" key="1">
    <source>
        <dbReference type="ARBA" id="ARBA00004141"/>
    </source>
</evidence>
<keyword evidence="9 17" id="KW-0851">Voltage-gated channel</keyword>
<dbReference type="InterPro" id="IPR005449">
    <property type="entry name" value="VDCC_R_a1su"/>
</dbReference>
<keyword evidence="21" id="KW-1185">Reference proteome</keyword>
<evidence type="ECO:0000256" key="13">
    <source>
        <dbReference type="ARBA" id="ARBA00023157"/>
    </source>
</evidence>
<evidence type="ECO:0000256" key="14">
    <source>
        <dbReference type="ARBA" id="ARBA00023303"/>
    </source>
</evidence>
<dbReference type="FunFam" id="1.20.120.350:FF:000001">
    <property type="entry name" value="Voltage-dependent L-type calcium channel subunit alpha"/>
    <property type="match status" value="1"/>
</dbReference>
<feature type="transmembrane region" description="Helical" evidence="18">
    <location>
        <begin position="339"/>
        <end position="359"/>
    </location>
</feature>
<comment type="caution">
    <text evidence="20">The sequence shown here is derived from an EMBL/GenBank/DDBJ whole genome shotgun (WGS) entry which is preliminary data.</text>
</comment>
<comment type="subcellular location">
    <subcellularLocation>
        <location evidence="1 17">Membrane</location>
        <topology evidence="1 17">Multi-pass membrane protein</topology>
    </subcellularLocation>
</comment>
<evidence type="ECO:0000256" key="18">
    <source>
        <dbReference type="SAM" id="Phobius"/>
    </source>
</evidence>
<evidence type="ECO:0000256" key="15">
    <source>
        <dbReference type="PIRSR" id="PIRSR602077-1"/>
    </source>
</evidence>
<dbReference type="InterPro" id="IPR050599">
    <property type="entry name" value="VDCC_alpha-1_subunit"/>
</dbReference>
<dbReference type="Gene3D" id="1.10.287.70">
    <property type="match status" value="1"/>
</dbReference>
<keyword evidence="12 18" id="KW-0472">Membrane</keyword>
<organism evidence="20 21">
    <name type="scientific">Scyliorhinus torazame</name>
    <name type="common">Cloudy catshark</name>
    <name type="synonym">Catulus torazame</name>
    <dbReference type="NCBI Taxonomy" id="75743"/>
    <lineage>
        <taxon>Eukaryota</taxon>
        <taxon>Metazoa</taxon>
        <taxon>Chordata</taxon>
        <taxon>Craniata</taxon>
        <taxon>Vertebrata</taxon>
        <taxon>Chondrichthyes</taxon>
        <taxon>Elasmobranchii</taxon>
        <taxon>Galeomorphii</taxon>
        <taxon>Galeoidea</taxon>
        <taxon>Carcharhiniformes</taxon>
        <taxon>Scyliorhinidae</taxon>
        <taxon>Scyliorhinus</taxon>
    </lineage>
</organism>
<feature type="transmembrane region" description="Helical" evidence="18">
    <location>
        <begin position="15"/>
        <end position="38"/>
    </location>
</feature>
<dbReference type="Gene3D" id="6.10.250.2500">
    <property type="match status" value="1"/>
</dbReference>
<dbReference type="PRINTS" id="PR00167">
    <property type="entry name" value="CACHANNEL"/>
</dbReference>
<keyword evidence="3 17" id="KW-0109">Calcium transport</keyword>
<keyword evidence="10 18" id="KW-1133">Transmembrane helix</keyword>
<dbReference type="OrthoDB" id="9628658at2759"/>
<keyword evidence="6 15" id="KW-0479">Metal-binding</keyword>
<evidence type="ECO:0000256" key="10">
    <source>
        <dbReference type="ARBA" id="ARBA00022989"/>
    </source>
</evidence>
<dbReference type="OMA" id="EMMHTES"/>
<sequence length="383" mass="44249">LQIVLKSIIKAMVPLLQIGLLLFFAILMFAIIGLEFYYGKLHLTCYTNNTAAEPLELQFPCGTREPARRCPNGTVCQYWIGPNAGITQFDNILFALLTVFQCITMEGWTTILYNTNDALGATWNWLYFIPLIIIGSFFVLNLVLGVLSGEFAKERERVENRRSFLKLRRQQQIERELNGYRAWIDKAEEVMLLEENKNAGEKSALDVLRRATIKKGRMEMMHTESSDDHYTEISSVGSPLARTSIKSTKLLESSSYFRRKERMLRISIRHMVKSHAFYWIILSLVALNTVCVAIVHYDQPLWLTNFLYYAEFTFLGLFLSEMFLKMYGCGLRLYFHSSFNCFDCGVIIGSIFDVVWTMIRPETSFGISVLRALRLLRIFKVTK</sequence>
<dbReference type="GO" id="GO:0043025">
    <property type="term" value="C:neuronal cell body"/>
    <property type="evidence" value="ECO:0007669"/>
    <property type="project" value="TreeGrafter"/>
</dbReference>
<dbReference type="GO" id="GO:0098703">
    <property type="term" value="P:calcium ion import across plasma membrane"/>
    <property type="evidence" value="ECO:0007669"/>
    <property type="project" value="TreeGrafter"/>
</dbReference>
<feature type="non-terminal residue" evidence="20">
    <location>
        <position position="1"/>
    </location>
</feature>
<reference evidence="20 21" key="1">
    <citation type="journal article" date="2018" name="Nat. Ecol. Evol.">
        <title>Shark genomes provide insights into elasmobranch evolution and the origin of vertebrates.</title>
        <authorList>
            <person name="Hara Y"/>
            <person name="Yamaguchi K"/>
            <person name="Onimaru K"/>
            <person name="Kadota M"/>
            <person name="Koyanagi M"/>
            <person name="Keeley SD"/>
            <person name="Tatsumi K"/>
            <person name="Tanaka K"/>
            <person name="Motone F"/>
            <person name="Kageyama Y"/>
            <person name="Nozu R"/>
            <person name="Adachi N"/>
            <person name="Nishimura O"/>
            <person name="Nakagawa R"/>
            <person name="Tanegashima C"/>
            <person name="Kiyatake I"/>
            <person name="Matsumoto R"/>
            <person name="Murakumo K"/>
            <person name="Nishida K"/>
            <person name="Terakita A"/>
            <person name="Kuratani S"/>
            <person name="Sato K"/>
            <person name="Hyodo S Kuraku.S."/>
        </authorList>
    </citation>
    <scope>NUCLEOTIDE SEQUENCE [LARGE SCALE GENOMIC DNA]</scope>
</reference>
<evidence type="ECO:0000256" key="7">
    <source>
        <dbReference type="ARBA" id="ARBA00022737"/>
    </source>
</evidence>
<feature type="domain" description="Ion transport" evidence="19">
    <location>
        <begin position="1"/>
        <end position="157"/>
    </location>
</feature>
<dbReference type="GO" id="GO:0046872">
    <property type="term" value="F:metal ion binding"/>
    <property type="evidence" value="ECO:0007669"/>
    <property type="project" value="UniProtKB-KW"/>
</dbReference>
<dbReference type="AlphaFoldDB" id="A0A401NY49"/>
<keyword evidence="14" id="KW-0407">Ion channel</keyword>
<keyword evidence="16" id="KW-0325">Glycoprotein</keyword>
<dbReference type="GO" id="GO:0007268">
    <property type="term" value="P:chemical synaptic transmission"/>
    <property type="evidence" value="ECO:0007669"/>
    <property type="project" value="TreeGrafter"/>
</dbReference>
<dbReference type="PANTHER" id="PTHR45628:SF5">
    <property type="entry name" value="VOLTAGE-DEPENDENT R-TYPE CALCIUM CHANNEL SUBUNIT ALPHA-1E"/>
    <property type="match status" value="1"/>
</dbReference>
<dbReference type="EMBL" id="BFAA01008212">
    <property type="protein sequence ID" value="GCB65786.1"/>
    <property type="molecule type" value="Genomic_DNA"/>
</dbReference>
<evidence type="ECO:0000256" key="12">
    <source>
        <dbReference type="ARBA" id="ARBA00023136"/>
    </source>
</evidence>
<proteinExistence type="inferred from homology"/>
<keyword evidence="8 15" id="KW-0106">Calcium</keyword>
<dbReference type="InterPro" id="IPR005821">
    <property type="entry name" value="Ion_trans_dom"/>
</dbReference>
<dbReference type="PANTHER" id="PTHR45628">
    <property type="entry name" value="VOLTAGE-DEPENDENT CALCIUM CHANNEL TYPE A SUBUNIT ALPHA-1"/>
    <property type="match status" value="1"/>
</dbReference>
<feature type="transmembrane region" description="Helical" evidence="18">
    <location>
        <begin position="307"/>
        <end position="327"/>
    </location>
</feature>
<dbReference type="Proteomes" id="UP000288216">
    <property type="component" value="Unassembled WGS sequence"/>
</dbReference>
<name>A0A401NY49_SCYTO</name>
<dbReference type="GO" id="GO:0008331">
    <property type="term" value="F:high voltage-gated calcium channel activity"/>
    <property type="evidence" value="ECO:0007669"/>
    <property type="project" value="TreeGrafter"/>
</dbReference>
<evidence type="ECO:0000259" key="19">
    <source>
        <dbReference type="Pfam" id="PF00520"/>
    </source>
</evidence>
<evidence type="ECO:0000256" key="6">
    <source>
        <dbReference type="ARBA" id="ARBA00022723"/>
    </source>
</evidence>
<evidence type="ECO:0000256" key="11">
    <source>
        <dbReference type="ARBA" id="ARBA00023065"/>
    </source>
</evidence>
<gene>
    <name evidence="20" type="ORF">scyTo_0014923</name>
</gene>
<feature type="transmembrane region" description="Helical" evidence="18">
    <location>
        <begin position="92"/>
        <end position="113"/>
    </location>
</feature>
<keyword evidence="5 18" id="KW-0812">Transmembrane</keyword>
<comment type="similarity">
    <text evidence="17">Belongs to the calcium channel alpha-1 subunit (TC 1.A.1.11) family.</text>
</comment>
<keyword evidence="7" id="KW-0677">Repeat</keyword>
<evidence type="ECO:0000256" key="4">
    <source>
        <dbReference type="ARBA" id="ARBA00022673"/>
    </source>
</evidence>
<evidence type="ECO:0000256" key="2">
    <source>
        <dbReference type="ARBA" id="ARBA00022448"/>
    </source>
</evidence>
<keyword evidence="4 17" id="KW-0107">Calcium channel</keyword>
<accession>A0A401NY49</accession>
<evidence type="ECO:0000313" key="21">
    <source>
        <dbReference type="Proteomes" id="UP000288216"/>
    </source>
</evidence>
<evidence type="ECO:0000256" key="9">
    <source>
        <dbReference type="ARBA" id="ARBA00022882"/>
    </source>
</evidence>
<feature type="domain" description="Ion transport" evidence="19">
    <location>
        <begin position="275"/>
        <end position="382"/>
    </location>
</feature>
<evidence type="ECO:0000256" key="8">
    <source>
        <dbReference type="ARBA" id="ARBA00022837"/>
    </source>
</evidence>
<keyword evidence="2" id="KW-0813">Transport</keyword>
<dbReference type="GO" id="GO:0045202">
    <property type="term" value="C:synapse"/>
    <property type="evidence" value="ECO:0007669"/>
    <property type="project" value="GOC"/>
</dbReference>
<dbReference type="GO" id="GO:0005891">
    <property type="term" value="C:voltage-gated calcium channel complex"/>
    <property type="evidence" value="ECO:0007669"/>
    <property type="project" value="InterPro"/>
</dbReference>
<feature type="transmembrane region" description="Helical" evidence="18">
    <location>
        <begin position="276"/>
        <end position="295"/>
    </location>
</feature>